<dbReference type="SUPFAM" id="SSF52540">
    <property type="entry name" value="P-loop containing nucleoside triphosphate hydrolases"/>
    <property type="match status" value="1"/>
</dbReference>
<dbReference type="GO" id="GO:0005524">
    <property type="term" value="F:ATP binding"/>
    <property type="evidence" value="ECO:0007669"/>
    <property type="project" value="UniProtKB-KW"/>
</dbReference>
<evidence type="ECO:0000256" key="5">
    <source>
        <dbReference type="ARBA" id="ARBA00022763"/>
    </source>
</evidence>
<keyword evidence="6" id="KW-0378">Hydrolase</keyword>
<dbReference type="GO" id="GO:0003677">
    <property type="term" value="F:DNA binding"/>
    <property type="evidence" value="ECO:0007669"/>
    <property type="project" value="UniProtKB-KW"/>
</dbReference>
<evidence type="ECO:0000259" key="15">
    <source>
        <dbReference type="Pfam" id="PF21445"/>
    </source>
</evidence>
<comment type="caution">
    <text evidence="16">The sequence shown here is derived from an EMBL/GenBank/DDBJ whole genome shotgun (WGS) entry which is preliminary data.</text>
</comment>
<keyword evidence="7 16" id="KW-0347">Helicase</keyword>
<reference evidence="16 17" key="1">
    <citation type="submission" date="2020-07" db="EMBL/GenBank/DDBJ databases">
        <title>Characterization and genome sequencing of isolate MD1, a novel member within the family Lachnospiraceae.</title>
        <authorList>
            <person name="Rettenmaier R."/>
            <person name="Di Bello L."/>
            <person name="Zinser C."/>
            <person name="Scheitz K."/>
            <person name="Liebl W."/>
            <person name="Zverlov V."/>
        </authorList>
    </citation>
    <scope>NUCLEOTIDE SEQUENCE [LARGE SCALE GENOMIC DNA]</scope>
    <source>
        <strain evidence="16 17">MD1</strain>
    </source>
</reference>
<dbReference type="NCBIfam" id="TIGR02773">
    <property type="entry name" value="addB_Gpos"/>
    <property type="match status" value="1"/>
</dbReference>
<keyword evidence="11" id="KW-0411">Iron-sulfur</keyword>
<evidence type="ECO:0000256" key="6">
    <source>
        <dbReference type="ARBA" id="ARBA00022801"/>
    </source>
</evidence>
<evidence type="ECO:0000256" key="1">
    <source>
        <dbReference type="ARBA" id="ARBA00022485"/>
    </source>
</evidence>
<proteinExistence type="predicted"/>
<gene>
    <name evidence="16" type="primary">addB</name>
    <name evidence="16" type="ORF">H0486_04105</name>
</gene>
<dbReference type="AlphaFoldDB" id="A0A839JWK0"/>
<dbReference type="InterPro" id="IPR014140">
    <property type="entry name" value="DNA_helicase_suAddB"/>
</dbReference>
<dbReference type="InterPro" id="IPR027417">
    <property type="entry name" value="P-loop_NTPase"/>
</dbReference>
<dbReference type="Gene3D" id="3.90.320.10">
    <property type="match status" value="1"/>
</dbReference>
<evidence type="ECO:0000256" key="11">
    <source>
        <dbReference type="ARBA" id="ARBA00023014"/>
    </source>
</evidence>
<dbReference type="GO" id="GO:0051539">
    <property type="term" value="F:4 iron, 4 sulfur cluster binding"/>
    <property type="evidence" value="ECO:0007669"/>
    <property type="project" value="UniProtKB-KW"/>
</dbReference>
<evidence type="ECO:0000256" key="8">
    <source>
        <dbReference type="ARBA" id="ARBA00022839"/>
    </source>
</evidence>
<name>A0A839JWK0_9FIRM</name>
<dbReference type="Pfam" id="PF12705">
    <property type="entry name" value="PDDEXK_1"/>
    <property type="match status" value="1"/>
</dbReference>
<dbReference type="Proteomes" id="UP000574276">
    <property type="component" value="Unassembled WGS sequence"/>
</dbReference>
<protein>
    <submittedName>
        <fullName evidence="16">Helicase-exonuclease AddAB subunit AddB</fullName>
    </submittedName>
</protein>
<dbReference type="PANTHER" id="PTHR30591">
    <property type="entry name" value="RECBCD ENZYME SUBUNIT RECC"/>
    <property type="match status" value="1"/>
</dbReference>
<dbReference type="GO" id="GO:0004386">
    <property type="term" value="F:helicase activity"/>
    <property type="evidence" value="ECO:0007669"/>
    <property type="project" value="UniProtKB-KW"/>
</dbReference>
<dbReference type="Gene3D" id="3.40.50.300">
    <property type="entry name" value="P-loop containing nucleotide triphosphate hydrolases"/>
    <property type="match status" value="4"/>
</dbReference>
<dbReference type="PANTHER" id="PTHR30591:SF1">
    <property type="entry name" value="RECBCD ENZYME SUBUNIT RECC"/>
    <property type="match status" value="1"/>
</dbReference>
<dbReference type="RefSeq" id="WP_228351788.1">
    <property type="nucleotide sequence ID" value="NZ_JACEGA010000001.1"/>
</dbReference>
<dbReference type="Pfam" id="PF21445">
    <property type="entry name" value="ADDB_N"/>
    <property type="match status" value="1"/>
</dbReference>
<evidence type="ECO:0000313" key="16">
    <source>
        <dbReference type="EMBL" id="MBB2182055.1"/>
    </source>
</evidence>
<evidence type="ECO:0000256" key="12">
    <source>
        <dbReference type="ARBA" id="ARBA00023125"/>
    </source>
</evidence>
<dbReference type="EMBL" id="JACEGA010000001">
    <property type="protein sequence ID" value="MBB2182055.1"/>
    <property type="molecule type" value="Genomic_DNA"/>
</dbReference>
<dbReference type="InterPro" id="IPR049035">
    <property type="entry name" value="ADDB_N"/>
</dbReference>
<dbReference type="InterPro" id="IPR038726">
    <property type="entry name" value="PDDEXK_AddAB-type"/>
</dbReference>
<keyword evidence="1" id="KW-0004">4Fe-4S</keyword>
<evidence type="ECO:0000256" key="13">
    <source>
        <dbReference type="ARBA" id="ARBA00023204"/>
    </source>
</evidence>
<dbReference type="GO" id="GO:0000724">
    <property type="term" value="P:double-strand break repair via homologous recombination"/>
    <property type="evidence" value="ECO:0007669"/>
    <property type="project" value="InterPro"/>
</dbReference>
<sequence length="1134" mass="130187">MSLQLFLGSAGSGKSYQLYREIIEQSKQNPGTNYLVIVPEQFTLQTQKDIVTMHPEHGVMNVDILSFLRFAYRIFDEVGGNNYPILEDTGKSMVLRKVVAEKRKELILFGSNVRKPGFISEVKSLLSEFYQYNIGPEDFNKMQEIAANKPVLKAKLSDLYTIYEGFSDFMKERYIAAEELLILLSNVIDESEWLKGTVICLDGFTGFTPCQYQLLAKMLKYAKKVMVTVTIDATEIENTQVFEHQLFGLSKKTINKLYKIAKESGAEIEAPVILKERNQSKVPYRFLHSPALASLEHNLFRYPYTPYTKEQNEITIHASRDAENEVAFITREIKRLVREEGYRYQDIAVVSGDISQYGRIIRRSFEMAGIPCFIDYKKDIMGNPFVELLRSAIVIVSEDFSYEGIFRYLRTGLTDLSMEDIDLLENYILATGIRGYKRWNEPFTRTYRSREALDLVRLNSAREKLMEDIRPLYETLKNKEKTIREYTVALYEFGVRLCIEQKLAQYSTKFVENNLPIMAKEFEQVYRIVMELYDQMVLLLGEEHCTLKEFGEILDTGFVEVKVGLIPPGVDEIVVGDTQRTRLKDIKVLFFIGVNEGIIPKTISSGGILSDIERELLINHDMELAPTKRQQAYTEQFYIYLNMTKPKEKLYITYHKLNDEGKAINPSFLIGKLKQLFPLIQIKDEDTANGDAELILQDNGLAYLAEGLRDYSRKEVSALWKELYLYYRSGEKTNQILDRLLEGAFYINGDNGISKEAAKLLYGAELKGSITRLERFAGCAFAHFMAYGLSVKEREEYKLAVPDIGNIFHNAIDRFSKRLDTSTYNWHTIPDEIREEWAIESVQQAVEDYENSFLKSSKRNEYLITRMERITVRTLWALCNQIQQGAFEPAGYEMPFHHIPDSSLLLQGRIDRLDLYETEDKIYVRVVDYKSGSNFFDITSVYYGLQQQLSVYLSAAMDYLAKSHPGKEIIPAGIFYYHIDDPIVAKSENVEEEIVKSLRMNGLVNEDKTVIGLMDQNLAGPDGTLRASVKSNIIPVDTNKEGELSRRSVVAGGDQMKAMSDYVNRKLTEASGQILDGDVRLNPYRMGEAKACDYCEYRSVCGFDVRLPGHGYRNLQKKPVDEIKAEIWGNSKEN</sequence>
<keyword evidence="3" id="KW-0479">Metal-binding</keyword>
<organism evidence="16 17">
    <name type="scientific">Variimorphobacter saccharofermentans</name>
    <dbReference type="NCBI Taxonomy" id="2755051"/>
    <lineage>
        <taxon>Bacteria</taxon>
        <taxon>Bacillati</taxon>
        <taxon>Bacillota</taxon>
        <taxon>Clostridia</taxon>
        <taxon>Lachnospirales</taxon>
        <taxon>Lachnospiraceae</taxon>
        <taxon>Variimorphobacter</taxon>
    </lineage>
</organism>
<keyword evidence="5" id="KW-0227">DNA damage</keyword>
<dbReference type="InterPro" id="IPR011604">
    <property type="entry name" value="PDDEXK-like_dom_sf"/>
</dbReference>
<keyword evidence="9" id="KW-0067">ATP-binding</keyword>
<keyword evidence="17" id="KW-1185">Reference proteome</keyword>
<evidence type="ECO:0000256" key="2">
    <source>
        <dbReference type="ARBA" id="ARBA00022722"/>
    </source>
</evidence>
<keyword evidence="4" id="KW-0547">Nucleotide-binding</keyword>
<evidence type="ECO:0000259" key="14">
    <source>
        <dbReference type="Pfam" id="PF12705"/>
    </source>
</evidence>
<feature type="domain" description="PD-(D/E)XK endonuclease-like" evidence="14">
    <location>
        <begin position="769"/>
        <end position="1101"/>
    </location>
</feature>
<keyword evidence="13" id="KW-0234">DNA repair</keyword>
<evidence type="ECO:0000313" key="17">
    <source>
        <dbReference type="Proteomes" id="UP000574276"/>
    </source>
</evidence>
<evidence type="ECO:0000256" key="9">
    <source>
        <dbReference type="ARBA" id="ARBA00022840"/>
    </source>
</evidence>
<dbReference type="GO" id="GO:0046872">
    <property type="term" value="F:metal ion binding"/>
    <property type="evidence" value="ECO:0007669"/>
    <property type="project" value="UniProtKB-KW"/>
</dbReference>
<keyword evidence="10" id="KW-0408">Iron</keyword>
<accession>A0A839JWK0</accession>
<evidence type="ECO:0000256" key="7">
    <source>
        <dbReference type="ARBA" id="ARBA00022806"/>
    </source>
</evidence>
<evidence type="ECO:0000256" key="4">
    <source>
        <dbReference type="ARBA" id="ARBA00022741"/>
    </source>
</evidence>
<keyword evidence="8 16" id="KW-0269">Exonuclease</keyword>
<evidence type="ECO:0000256" key="10">
    <source>
        <dbReference type="ARBA" id="ARBA00023004"/>
    </source>
</evidence>
<keyword evidence="12" id="KW-0238">DNA-binding</keyword>
<dbReference type="GO" id="GO:0004527">
    <property type="term" value="F:exonuclease activity"/>
    <property type="evidence" value="ECO:0007669"/>
    <property type="project" value="UniProtKB-KW"/>
</dbReference>
<feature type="domain" description="ATP-dependent helicase/deoxyribonuclease subunit B N-terminal" evidence="15">
    <location>
        <begin position="6"/>
        <end position="296"/>
    </location>
</feature>
<evidence type="ECO:0000256" key="3">
    <source>
        <dbReference type="ARBA" id="ARBA00022723"/>
    </source>
</evidence>
<keyword evidence="2" id="KW-0540">Nuclease</keyword>